<evidence type="ECO:0000256" key="3">
    <source>
        <dbReference type="ARBA" id="ARBA00022692"/>
    </source>
</evidence>
<evidence type="ECO:0000259" key="9">
    <source>
        <dbReference type="PROSITE" id="PS50893"/>
    </source>
</evidence>
<keyword evidence="4" id="KW-0547">Nucleotide-binding</keyword>
<evidence type="ECO:0000256" key="8">
    <source>
        <dbReference type="ARBA" id="ARBA00024363"/>
    </source>
</evidence>
<evidence type="ECO:0000256" key="5">
    <source>
        <dbReference type="ARBA" id="ARBA00022840"/>
    </source>
</evidence>
<dbReference type="AlphaFoldDB" id="A0A815L5E8"/>
<dbReference type="InterPro" id="IPR017871">
    <property type="entry name" value="ABC_transporter-like_CS"/>
</dbReference>
<dbReference type="Gene3D" id="1.20.1560.10">
    <property type="entry name" value="ABC transporter type 1, transmembrane domain"/>
    <property type="match status" value="1"/>
</dbReference>
<keyword evidence="2" id="KW-0813">Transport</keyword>
<dbReference type="InterPro" id="IPR027417">
    <property type="entry name" value="P-loop_NTPase"/>
</dbReference>
<organism evidence="10 12">
    <name type="scientific">Rotaria magnacalcarata</name>
    <dbReference type="NCBI Taxonomy" id="392030"/>
    <lineage>
        <taxon>Eukaryota</taxon>
        <taxon>Metazoa</taxon>
        <taxon>Spiralia</taxon>
        <taxon>Gnathifera</taxon>
        <taxon>Rotifera</taxon>
        <taxon>Eurotatoria</taxon>
        <taxon>Bdelloidea</taxon>
        <taxon>Philodinida</taxon>
        <taxon>Philodinidae</taxon>
        <taxon>Rotaria</taxon>
    </lineage>
</organism>
<dbReference type="PANTHER" id="PTHR24221:SF654">
    <property type="entry name" value="ATP-BINDING CASSETTE SUB-FAMILY B MEMBER 6"/>
    <property type="match status" value="1"/>
</dbReference>
<gene>
    <name evidence="11" type="ORF">GIL414_LOCUS48681</name>
    <name evidence="10" type="ORF">KQP761_LOCUS9879</name>
</gene>
<dbReference type="SUPFAM" id="SSF90123">
    <property type="entry name" value="ABC transporter transmembrane region"/>
    <property type="match status" value="1"/>
</dbReference>
<dbReference type="Proteomes" id="UP000663834">
    <property type="component" value="Unassembled WGS sequence"/>
</dbReference>
<keyword evidence="7" id="KW-0472">Membrane</keyword>
<dbReference type="EMBL" id="CAJOBJ010158368">
    <property type="protein sequence ID" value="CAF4835829.1"/>
    <property type="molecule type" value="Genomic_DNA"/>
</dbReference>
<evidence type="ECO:0000256" key="2">
    <source>
        <dbReference type="ARBA" id="ARBA00022448"/>
    </source>
</evidence>
<evidence type="ECO:0000256" key="1">
    <source>
        <dbReference type="ARBA" id="ARBA00004141"/>
    </source>
</evidence>
<dbReference type="Pfam" id="PF00005">
    <property type="entry name" value="ABC_tran"/>
    <property type="match status" value="1"/>
</dbReference>
<name>A0A815L5E8_9BILA</name>
<dbReference type="PROSITE" id="PS00211">
    <property type="entry name" value="ABC_TRANSPORTER_1"/>
    <property type="match status" value="1"/>
</dbReference>
<keyword evidence="3" id="KW-0812">Transmembrane</keyword>
<dbReference type="PANTHER" id="PTHR24221">
    <property type="entry name" value="ATP-BINDING CASSETTE SUB-FAMILY B"/>
    <property type="match status" value="1"/>
</dbReference>
<dbReference type="SMART" id="SM00382">
    <property type="entry name" value="AAA"/>
    <property type="match status" value="1"/>
</dbReference>
<proteinExistence type="inferred from homology"/>
<dbReference type="OrthoDB" id="5982479at2759"/>
<dbReference type="InterPro" id="IPR003593">
    <property type="entry name" value="AAA+_ATPase"/>
</dbReference>
<evidence type="ECO:0000256" key="7">
    <source>
        <dbReference type="ARBA" id="ARBA00023136"/>
    </source>
</evidence>
<comment type="caution">
    <text evidence="10">The sequence shown here is derived from an EMBL/GenBank/DDBJ whole genome shotgun (WGS) entry which is preliminary data.</text>
</comment>
<evidence type="ECO:0000256" key="4">
    <source>
        <dbReference type="ARBA" id="ARBA00022741"/>
    </source>
</evidence>
<comment type="subcellular location">
    <subcellularLocation>
        <location evidence="1">Membrane</location>
        <topology evidence="1">Multi-pass membrane protein</topology>
    </subcellularLocation>
</comment>
<dbReference type="PROSITE" id="PS50893">
    <property type="entry name" value="ABC_TRANSPORTER_2"/>
    <property type="match status" value="1"/>
</dbReference>
<dbReference type="EMBL" id="CAJNOW010004069">
    <property type="protein sequence ID" value="CAF1404538.1"/>
    <property type="molecule type" value="Genomic_DNA"/>
</dbReference>
<evidence type="ECO:0000313" key="11">
    <source>
        <dbReference type="EMBL" id="CAF4835829.1"/>
    </source>
</evidence>
<dbReference type="GO" id="GO:0016887">
    <property type="term" value="F:ATP hydrolysis activity"/>
    <property type="evidence" value="ECO:0007669"/>
    <property type="project" value="InterPro"/>
</dbReference>
<dbReference type="InterPro" id="IPR039421">
    <property type="entry name" value="Type_1_exporter"/>
</dbReference>
<dbReference type="SUPFAM" id="SSF52540">
    <property type="entry name" value="P-loop containing nucleoside triphosphate hydrolases"/>
    <property type="match status" value="1"/>
</dbReference>
<dbReference type="FunFam" id="3.40.50.300:FF:000287">
    <property type="entry name" value="Multidrug ABC transporter ATP-binding protein"/>
    <property type="match status" value="1"/>
</dbReference>
<dbReference type="Proteomes" id="UP000681720">
    <property type="component" value="Unassembled WGS sequence"/>
</dbReference>
<dbReference type="InterPro" id="IPR003439">
    <property type="entry name" value="ABC_transporter-like_ATP-bd"/>
</dbReference>
<dbReference type="GO" id="GO:0016020">
    <property type="term" value="C:membrane"/>
    <property type="evidence" value="ECO:0007669"/>
    <property type="project" value="UniProtKB-SubCell"/>
</dbReference>
<dbReference type="InterPro" id="IPR036640">
    <property type="entry name" value="ABC1_TM_sf"/>
</dbReference>
<evidence type="ECO:0000313" key="10">
    <source>
        <dbReference type="EMBL" id="CAF1404538.1"/>
    </source>
</evidence>
<dbReference type="GO" id="GO:0005524">
    <property type="term" value="F:ATP binding"/>
    <property type="evidence" value="ECO:0007669"/>
    <property type="project" value="UniProtKB-KW"/>
</dbReference>
<keyword evidence="5" id="KW-0067">ATP-binding</keyword>
<dbReference type="Gene3D" id="3.40.50.300">
    <property type="entry name" value="P-loop containing nucleotide triphosphate hydrolases"/>
    <property type="match status" value="1"/>
</dbReference>
<feature type="domain" description="ABC transporter" evidence="9">
    <location>
        <begin position="158"/>
        <end position="394"/>
    </location>
</feature>
<comment type="similarity">
    <text evidence="8">Belongs to the ABC transporter superfamily. ABCB family. Heavy Metal importer (TC 3.A.1.210) subfamily.</text>
</comment>
<evidence type="ECO:0000313" key="12">
    <source>
        <dbReference type="Proteomes" id="UP000663834"/>
    </source>
</evidence>
<reference evidence="10" key="1">
    <citation type="submission" date="2021-02" db="EMBL/GenBank/DDBJ databases">
        <authorList>
            <person name="Nowell W R."/>
        </authorList>
    </citation>
    <scope>NUCLEOTIDE SEQUENCE</scope>
</reference>
<evidence type="ECO:0000256" key="6">
    <source>
        <dbReference type="ARBA" id="ARBA00022989"/>
    </source>
</evidence>
<protein>
    <recommendedName>
        <fullName evidence="9">ABC transporter domain-containing protein</fullName>
    </recommendedName>
</protein>
<sequence>MRLQENYINANQESFGIINDSIVNIFGIKVIGNIENEFKLKLTPALLKMQELDKKQMKFDTYYLDMWDTVCVSLMTAVQIGLLAYLYKNNQITAGDFAFVMMIIFDMHGILDRLTESITSYIIPSIAGGNASLEFIYQNSDVTDKPNAKIAGVLSGKIDFKNVTFSYNNNKNVFQDFSLSILAGQKIGIVGSSGAGKSTLVKCLLRYFDTTKGEVCIDGVNISDFTQDSLRANMSVIPQDITMFHRSILENLQFAKYNATFNEIQEACKKAKIHDEIIEMQNRYNTVVGERGIKLSGGQRQRIAIARAILKNAPILILDEATSALDSQTEQQIQKSINEVLLQNNATVIAIAHRLSTIKHLDRIVVIENGKITEDGTFDNLITKEQGRFKAMWDHQVNGMVI</sequence>
<keyword evidence="6" id="KW-1133">Transmembrane helix</keyword>
<accession>A0A815L5E8</accession>
<dbReference type="GO" id="GO:0034040">
    <property type="term" value="F:ATPase-coupled lipid transmembrane transporter activity"/>
    <property type="evidence" value="ECO:0007669"/>
    <property type="project" value="TreeGrafter"/>
</dbReference>